<dbReference type="PANTHER" id="PTHR48029:SF1">
    <property type="entry name" value="NUCLEOLAR PROTEIN 8"/>
    <property type="match status" value="1"/>
</dbReference>
<feature type="compositionally biased region" description="Polar residues" evidence="9">
    <location>
        <begin position="447"/>
        <end position="458"/>
    </location>
</feature>
<evidence type="ECO:0000256" key="3">
    <source>
        <dbReference type="ARBA" id="ARBA00022884"/>
    </source>
</evidence>
<evidence type="ECO:0000256" key="7">
    <source>
        <dbReference type="ARBA" id="ARBA00068539"/>
    </source>
</evidence>
<feature type="region of interest" description="Disordered" evidence="9">
    <location>
        <begin position="259"/>
        <end position="282"/>
    </location>
</feature>
<feature type="region of interest" description="Disordered" evidence="9">
    <location>
        <begin position="178"/>
        <end position="242"/>
    </location>
</feature>
<feature type="compositionally biased region" description="Basic residues" evidence="9">
    <location>
        <begin position="390"/>
        <end position="399"/>
    </location>
</feature>
<keyword evidence="4" id="KW-0539">Nucleus</keyword>
<proteinExistence type="predicted"/>
<feature type="region of interest" description="Disordered" evidence="9">
    <location>
        <begin position="91"/>
        <end position="110"/>
    </location>
</feature>
<evidence type="ECO:0000256" key="6">
    <source>
        <dbReference type="ARBA" id="ARBA00065066"/>
    </source>
</evidence>
<keyword evidence="12" id="KW-1185">Reference proteome</keyword>
<dbReference type="FunFam" id="3.30.70.330:FF:000346">
    <property type="entry name" value="Nucleolar protein 8"/>
    <property type="match status" value="1"/>
</dbReference>
<feature type="compositionally biased region" description="Basic and acidic residues" evidence="9">
    <location>
        <begin position="179"/>
        <end position="189"/>
    </location>
</feature>
<comment type="caution">
    <text evidence="11">The sequence shown here is derived from an EMBL/GenBank/DDBJ whole genome shotgun (WGS) entry which is preliminary data.</text>
</comment>
<feature type="domain" description="RRM" evidence="10">
    <location>
        <begin position="2"/>
        <end position="83"/>
    </location>
</feature>
<dbReference type="AlphaFoldDB" id="A0A9N7U9Y7"/>
<comment type="subcellular location">
    <subcellularLocation>
        <location evidence="1">Nucleus</location>
        <location evidence="1">Nucleolus</location>
    </subcellularLocation>
</comment>
<dbReference type="InterPro" id="IPR034138">
    <property type="entry name" value="NOP8_RRM"/>
</dbReference>
<feature type="compositionally biased region" description="Pro residues" evidence="9">
    <location>
        <begin position="359"/>
        <end position="370"/>
    </location>
</feature>
<comment type="subunit">
    <text evidence="6">Interacts with the GTP form of RRAGA, RRAGC and RRAGD. Interacts with NIP7. Interacts with DDX18; the interaction is RNA-dependent. Interacts with DDX47; the interaction is RNA-dependent.</text>
</comment>
<keyword evidence="3 8" id="KW-0694">RNA-binding</keyword>
<dbReference type="PROSITE" id="PS50102">
    <property type="entry name" value="RRM"/>
    <property type="match status" value="1"/>
</dbReference>
<dbReference type="GO" id="GO:1902570">
    <property type="term" value="P:protein localization to nucleolus"/>
    <property type="evidence" value="ECO:0007669"/>
    <property type="project" value="TreeGrafter"/>
</dbReference>
<evidence type="ECO:0000256" key="5">
    <source>
        <dbReference type="ARBA" id="ARBA00054821"/>
    </source>
</evidence>
<keyword evidence="2" id="KW-0597">Phosphoprotein</keyword>
<evidence type="ECO:0000256" key="2">
    <source>
        <dbReference type="ARBA" id="ARBA00022553"/>
    </source>
</evidence>
<feature type="compositionally biased region" description="Gly residues" evidence="9">
    <location>
        <begin position="407"/>
        <end position="416"/>
    </location>
</feature>
<feature type="region of interest" description="Disordered" evidence="9">
    <location>
        <begin position="329"/>
        <end position="489"/>
    </location>
</feature>
<feature type="compositionally biased region" description="Acidic residues" evidence="9">
    <location>
        <begin position="473"/>
        <end position="489"/>
    </location>
</feature>
<comment type="function">
    <text evidence="5">Plays an essential role in the survival of diffuse-type gastric cancer cells. Acts as a nucleolar anchoring protein for DDX47. May be involved in regulation of gene expression at the post-transcriptional level or in ribosome biogenesis in cancer cells.</text>
</comment>
<evidence type="ECO:0000256" key="9">
    <source>
        <dbReference type="SAM" id="MobiDB-lite"/>
    </source>
</evidence>
<feature type="compositionally biased region" description="Polar residues" evidence="9">
    <location>
        <begin position="268"/>
        <end position="277"/>
    </location>
</feature>
<organism evidence="11 12">
    <name type="scientific">Pleuronectes platessa</name>
    <name type="common">European plaice</name>
    <dbReference type="NCBI Taxonomy" id="8262"/>
    <lineage>
        <taxon>Eukaryota</taxon>
        <taxon>Metazoa</taxon>
        <taxon>Chordata</taxon>
        <taxon>Craniata</taxon>
        <taxon>Vertebrata</taxon>
        <taxon>Euteleostomi</taxon>
        <taxon>Actinopterygii</taxon>
        <taxon>Neopterygii</taxon>
        <taxon>Teleostei</taxon>
        <taxon>Neoteleostei</taxon>
        <taxon>Acanthomorphata</taxon>
        <taxon>Carangaria</taxon>
        <taxon>Pleuronectiformes</taxon>
        <taxon>Pleuronectoidei</taxon>
        <taxon>Pleuronectidae</taxon>
        <taxon>Pleuronectes</taxon>
    </lineage>
</organism>
<dbReference type="Pfam" id="PF00076">
    <property type="entry name" value="RRM_1"/>
    <property type="match status" value="1"/>
</dbReference>
<dbReference type="SMART" id="SM00360">
    <property type="entry name" value="RRM"/>
    <property type="match status" value="1"/>
</dbReference>
<feature type="compositionally biased region" description="Polar residues" evidence="9">
    <location>
        <begin position="372"/>
        <end position="387"/>
    </location>
</feature>
<evidence type="ECO:0000313" key="11">
    <source>
        <dbReference type="EMBL" id="CAB1427763.1"/>
    </source>
</evidence>
<dbReference type="InterPro" id="IPR035979">
    <property type="entry name" value="RBD_domain_sf"/>
</dbReference>
<name>A0A9N7U9Y7_PLEPL</name>
<accession>A0A9N7U9Y7</accession>
<dbReference type="PANTHER" id="PTHR48029">
    <property type="entry name" value="NUCLEOLAR PROTEIN 8"/>
    <property type="match status" value="1"/>
</dbReference>
<dbReference type="GO" id="GO:0005730">
    <property type="term" value="C:nucleolus"/>
    <property type="evidence" value="ECO:0007669"/>
    <property type="project" value="UniProtKB-SubCell"/>
</dbReference>
<evidence type="ECO:0000313" key="12">
    <source>
        <dbReference type="Proteomes" id="UP001153269"/>
    </source>
</evidence>
<sequence>MQRLYIGGLSHTITQKDLKDRFGKFGEVQDVELRTRRDDDGVPYKTFSYININISEADLKRCMTVLNKSKWKGGTLQIENAKESVLQRLAQERQEAEEQRLQPPAAEDKKKKLIDSLSKAGVDNFHMSAAVPGTEVPGHEDWVVSKFGRVLPILQLRCRKGSKARTLNYDPSKYSHNIRKLDRGEEDQHTPITQLTWEVQGGDDDISKKRRGEFPPYVPPKPKKSRKSVTSSSDAVSATRLEPTVHSVPVPVPVLVPKPKPKPEPFSNGFQLPTNQRPAPRKLLPFNGYDLDSDDEIRIMVANQKTSRGALGQEVEDDKLEVVGLDYLVKSGRSCRPDDKDEDDYDSADTDELLASRKPPAPPLLPPPAPSQEKQTQPAAENSSGNNTDRKKKLKKKSKAAAAAAEGGEGGGGGGEEGGEGEEKEEKEEEEKEKVKDSADAEDKITSAPSQKKSSNQCKKLAVLPVVKSSSSDSEDDDDDEDDEEEEER</sequence>
<protein>
    <recommendedName>
        <fullName evidence="7">Nucleolar protein 8</fullName>
    </recommendedName>
</protein>
<dbReference type="SUPFAM" id="SSF54928">
    <property type="entry name" value="RNA-binding domain, RBD"/>
    <property type="match status" value="1"/>
</dbReference>
<dbReference type="Proteomes" id="UP001153269">
    <property type="component" value="Unassembled WGS sequence"/>
</dbReference>
<dbReference type="InterPro" id="IPR000504">
    <property type="entry name" value="RRM_dom"/>
</dbReference>
<feature type="compositionally biased region" description="Acidic residues" evidence="9">
    <location>
        <begin position="417"/>
        <end position="431"/>
    </location>
</feature>
<feature type="compositionally biased region" description="Acidic residues" evidence="9">
    <location>
        <begin position="340"/>
        <end position="352"/>
    </location>
</feature>
<evidence type="ECO:0000256" key="1">
    <source>
        <dbReference type="ARBA" id="ARBA00004604"/>
    </source>
</evidence>
<dbReference type="CDD" id="cd12226">
    <property type="entry name" value="RRM_NOL8"/>
    <property type="match status" value="1"/>
</dbReference>
<dbReference type="GO" id="GO:0003723">
    <property type="term" value="F:RNA binding"/>
    <property type="evidence" value="ECO:0007669"/>
    <property type="project" value="UniProtKB-UniRule"/>
</dbReference>
<evidence type="ECO:0000259" key="10">
    <source>
        <dbReference type="PROSITE" id="PS50102"/>
    </source>
</evidence>
<feature type="compositionally biased region" description="Basic and acidic residues" evidence="9">
    <location>
        <begin position="432"/>
        <end position="445"/>
    </location>
</feature>
<dbReference type="InterPro" id="IPR012677">
    <property type="entry name" value="Nucleotide-bd_a/b_plait_sf"/>
</dbReference>
<dbReference type="Gene3D" id="3.30.70.330">
    <property type="match status" value="1"/>
</dbReference>
<reference evidence="11" key="1">
    <citation type="submission" date="2020-03" db="EMBL/GenBank/DDBJ databases">
        <authorList>
            <person name="Weist P."/>
        </authorList>
    </citation>
    <scope>NUCLEOTIDE SEQUENCE</scope>
</reference>
<evidence type="ECO:0000256" key="4">
    <source>
        <dbReference type="ARBA" id="ARBA00023242"/>
    </source>
</evidence>
<dbReference type="EMBL" id="CADEAL010000996">
    <property type="protein sequence ID" value="CAB1427763.1"/>
    <property type="molecule type" value="Genomic_DNA"/>
</dbReference>
<evidence type="ECO:0000256" key="8">
    <source>
        <dbReference type="PROSITE-ProRule" id="PRU00176"/>
    </source>
</evidence>
<gene>
    <name evidence="11" type="ORF">PLEPLA_LOCUS15706</name>
</gene>